<name>A0A9P6C7P7_9AGAR</name>
<dbReference type="Gene3D" id="3.40.50.720">
    <property type="entry name" value="NAD(P)-binding Rossmann-like Domain"/>
    <property type="match status" value="1"/>
</dbReference>
<dbReference type="SUPFAM" id="SSF51735">
    <property type="entry name" value="NAD(P)-binding Rossmann-fold domains"/>
    <property type="match status" value="1"/>
</dbReference>
<dbReference type="Gene3D" id="3.90.180.10">
    <property type="entry name" value="Medium-chain alcohol dehydrogenases, catalytic domain"/>
    <property type="match status" value="1"/>
</dbReference>
<dbReference type="Pfam" id="PF08240">
    <property type="entry name" value="ADH_N"/>
    <property type="match status" value="1"/>
</dbReference>
<evidence type="ECO:0000313" key="9">
    <source>
        <dbReference type="Proteomes" id="UP000807342"/>
    </source>
</evidence>
<evidence type="ECO:0000256" key="4">
    <source>
        <dbReference type="ARBA" id="ARBA00022833"/>
    </source>
</evidence>
<comment type="similarity">
    <text evidence="2">Belongs to the zinc-containing alcohol dehydrogenase family.</text>
</comment>
<dbReference type="OrthoDB" id="3941538at2759"/>
<evidence type="ECO:0000313" key="8">
    <source>
        <dbReference type="EMBL" id="KAF9452125.1"/>
    </source>
</evidence>
<dbReference type="InterPro" id="IPR013154">
    <property type="entry name" value="ADH-like_N"/>
</dbReference>
<dbReference type="Pfam" id="PF00107">
    <property type="entry name" value="ADH_zinc_N"/>
    <property type="match status" value="1"/>
</dbReference>
<feature type="compositionally biased region" description="Basic and acidic residues" evidence="6">
    <location>
        <begin position="464"/>
        <end position="479"/>
    </location>
</feature>
<feature type="region of interest" description="Disordered" evidence="6">
    <location>
        <begin position="413"/>
        <end position="479"/>
    </location>
</feature>
<evidence type="ECO:0000256" key="1">
    <source>
        <dbReference type="ARBA" id="ARBA00001947"/>
    </source>
</evidence>
<dbReference type="GO" id="GO:0034079">
    <property type="term" value="P:butanediol biosynthetic process"/>
    <property type="evidence" value="ECO:0007669"/>
    <property type="project" value="TreeGrafter"/>
</dbReference>
<gene>
    <name evidence="8" type="ORF">P691DRAFT_772587</name>
</gene>
<evidence type="ECO:0000256" key="3">
    <source>
        <dbReference type="ARBA" id="ARBA00022723"/>
    </source>
</evidence>
<dbReference type="GO" id="GO:0046872">
    <property type="term" value="F:metal ion binding"/>
    <property type="evidence" value="ECO:0007669"/>
    <property type="project" value="UniProtKB-KW"/>
</dbReference>
<evidence type="ECO:0000256" key="2">
    <source>
        <dbReference type="ARBA" id="ARBA00008072"/>
    </source>
</evidence>
<evidence type="ECO:0000256" key="5">
    <source>
        <dbReference type="ARBA" id="ARBA00023002"/>
    </source>
</evidence>
<comment type="caution">
    <text evidence="8">The sequence shown here is derived from an EMBL/GenBank/DDBJ whole genome shotgun (WGS) entry which is preliminary data.</text>
</comment>
<reference evidence="8" key="1">
    <citation type="submission" date="2020-11" db="EMBL/GenBank/DDBJ databases">
        <authorList>
            <consortium name="DOE Joint Genome Institute"/>
            <person name="Ahrendt S."/>
            <person name="Riley R."/>
            <person name="Andreopoulos W."/>
            <person name="Labutti K."/>
            <person name="Pangilinan J."/>
            <person name="Ruiz-Duenas F.J."/>
            <person name="Barrasa J.M."/>
            <person name="Sanchez-Garcia M."/>
            <person name="Camarero S."/>
            <person name="Miyauchi S."/>
            <person name="Serrano A."/>
            <person name="Linde D."/>
            <person name="Babiker R."/>
            <person name="Drula E."/>
            <person name="Ayuso-Fernandez I."/>
            <person name="Pacheco R."/>
            <person name="Padilla G."/>
            <person name="Ferreira P."/>
            <person name="Barriuso J."/>
            <person name="Kellner H."/>
            <person name="Castanera R."/>
            <person name="Alfaro M."/>
            <person name="Ramirez L."/>
            <person name="Pisabarro A.G."/>
            <person name="Kuo A."/>
            <person name="Tritt A."/>
            <person name="Lipzen A."/>
            <person name="He G."/>
            <person name="Yan M."/>
            <person name="Ng V."/>
            <person name="Cullen D."/>
            <person name="Martin F."/>
            <person name="Rosso M.-N."/>
            <person name="Henrissat B."/>
            <person name="Hibbett D."/>
            <person name="Martinez A.T."/>
            <person name="Grigoriev I.V."/>
        </authorList>
    </citation>
    <scope>NUCLEOTIDE SEQUENCE</scope>
    <source>
        <strain evidence="8">MF-IS2</strain>
    </source>
</reference>
<dbReference type="PANTHER" id="PTHR43161">
    <property type="entry name" value="SORBITOL DEHYDROGENASE"/>
    <property type="match status" value="1"/>
</dbReference>
<dbReference type="PANTHER" id="PTHR43161:SF23">
    <property type="entry name" value="(R,R)-BUTANEDIOL DEHYDROGENASE-RELATED"/>
    <property type="match status" value="1"/>
</dbReference>
<dbReference type="SUPFAM" id="SSF50129">
    <property type="entry name" value="GroES-like"/>
    <property type="match status" value="2"/>
</dbReference>
<feature type="domain" description="Enoyl reductase (ER)" evidence="7">
    <location>
        <begin position="53"/>
        <end position="391"/>
    </location>
</feature>
<comment type="cofactor">
    <cofactor evidence="1">
        <name>Zn(2+)</name>
        <dbReference type="ChEBI" id="CHEBI:29105"/>
    </cofactor>
</comment>
<dbReference type="GO" id="GO:0000721">
    <property type="term" value="F:(R,R)-butanediol dehydrogenase activity"/>
    <property type="evidence" value="ECO:0007669"/>
    <property type="project" value="TreeGrafter"/>
</dbReference>
<keyword evidence="9" id="KW-1185">Reference proteome</keyword>
<dbReference type="InterPro" id="IPR036291">
    <property type="entry name" value="NAD(P)-bd_dom_sf"/>
</dbReference>
<sequence length="479" mass="51705">MKAARLYGPRDVRVEEVEEPVPGPRELKIKVVLMTLNVPSIVSLILFRPGFAGCMECFEHERSPDVRFAKCQVQNMASAIRARVRTSSRRHPRNNSTKQLMPRFSGTVAALGRGIDPVEWKTGTNVVVDPLISCMITTKCNACASGHRNRCPKVNFIGKSADRKGGGLAEYVTIDVQHVHKIPDTISLEVGACIEPIAVAWHAVKRANFNEGDTALILGAGPTGMFILRVLRSIAPRSFILVSEASATRRLLALKHGASDVLDPSHTHFGVTGVIYKATAGFGVHAVFDTIGVQSTIDAALLCLRTGGTLVNMAVWKRNASMNLNFLFKEITVTGAIAYDNVHPEVIEAVAGGEIQGIEGLITDRIQIEDVLKQGFLRLLNNGDEHIKILVRPFEPPKVEEDPNDDTAENIEEGATAQDDQTNQVEGAKSGSDDPPLAPSGEDIGTSVNGQAGVTTGVVTRGRVSREGAPETRFVEVVD</sequence>
<accession>A0A9P6C7P7</accession>
<evidence type="ECO:0000256" key="6">
    <source>
        <dbReference type="SAM" id="MobiDB-lite"/>
    </source>
</evidence>
<dbReference type="InterPro" id="IPR020843">
    <property type="entry name" value="ER"/>
</dbReference>
<keyword evidence="3" id="KW-0479">Metal-binding</keyword>
<proteinExistence type="inferred from homology"/>
<keyword evidence="4" id="KW-0862">Zinc</keyword>
<protein>
    <submittedName>
        <fullName evidence="8">NAD(P)-binding protein</fullName>
    </submittedName>
</protein>
<feature type="compositionally biased region" description="Low complexity" evidence="6">
    <location>
        <begin position="453"/>
        <end position="462"/>
    </location>
</feature>
<dbReference type="EMBL" id="MU151075">
    <property type="protein sequence ID" value="KAF9452125.1"/>
    <property type="molecule type" value="Genomic_DNA"/>
</dbReference>
<dbReference type="InterPro" id="IPR011032">
    <property type="entry name" value="GroES-like_sf"/>
</dbReference>
<dbReference type="Proteomes" id="UP000807342">
    <property type="component" value="Unassembled WGS sequence"/>
</dbReference>
<dbReference type="GO" id="GO:0005737">
    <property type="term" value="C:cytoplasm"/>
    <property type="evidence" value="ECO:0007669"/>
    <property type="project" value="TreeGrafter"/>
</dbReference>
<dbReference type="AlphaFoldDB" id="A0A9P6C7P7"/>
<dbReference type="SMART" id="SM00829">
    <property type="entry name" value="PKS_ER"/>
    <property type="match status" value="1"/>
</dbReference>
<keyword evidence="5" id="KW-0560">Oxidoreductase</keyword>
<dbReference type="InterPro" id="IPR013149">
    <property type="entry name" value="ADH-like_C"/>
</dbReference>
<organism evidence="8 9">
    <name type="scientific">Macrolepiota fuliginosa MF-IS2</name>
    <dbReference type="NCBI Taxonomy" id="1400762"/>
    <lineage>
        <taxon>Eukaryota</taxon>
        <taxon>Fungi</taxon>
        <taxon>Dikarya</taxon>
        <taxon>Basidiomycota</taxon>
        <taxon>Agaricomycotina</taxon>
        <taxon>Agaricomycetes</taxon>
        <taxon>Agaricomycetidae</taxon>
        <taxon>Agaricales</taxon>
        <taxon>Agaricineae</taxon>
        <taxon>Agaricaceae</taxon>
        <taxon>Macrolepiota</taxon>
    </lineage>
</organism>
<evidence type="ECO:0000259" key="7">
    <source>
        <dbReference type="SMART" id="SM00829"/>
    </source>
</evidence>